<keyword evidence="3" id="KW-1185">Reference proteome</keyword>
<name>A0A328UKK5_9FIRM</name>
<feature type="domain" description="Xylose isomerase-like TIM barrel" evidence="1">
    <location>
        <begin position="23"/>
        <end position="277"/>
    </location>
</feature>
<dbReference type="AlphaFoldDB" id="A0A328UKK5"/>
<gene>
    <name evidence="2" type="ORF">DPQ25_04350</name>
</gene>
<evidence type="ECO:0000259" key="1">
    <source>
        <dbReference type="Pfam" id="PF01261"/>
    </source>
</evidence>
<reference evidence="2 3" key="1">
    <citation type="submission" date="2018-06" db="EMBL/GenBank/DDBJ databases">
        <title>Noncontiguous genome sequence of Ruminococcaceae bacterium ASD2818.</title>
        <authorList>
            <person name="Chaplin A.V."/>
            <person name="Sokolova S.R."/>
            <person name="Kochetkova T.O."/>
            <person name="Goltsov A.Y."/>
            <person name="Trofimov D.Y."/>
            <person name="Efimov B.A."/>
        </authorList>
    </citation>
    <scope>NUCLEOTIDE SEQUENCE [LARGE SCALE GENOMIC DNA]</scope>
    <source>
        <strain evidence="2 3">ASD2818</strain>
    </source>
</reference>
<sequence length="281" mass="30891">MYAFSIGVLLDSFRTGWREALPKAAALGVKGIQAYATYGELAPEALSGEARREFLGAVKAEGLRISALCGDLGHGFGDAEKNPELIERSKRILDLAKDLETDVITTHIGVVPASADHPRYQVMQEACFQLSRYADEMEAHFAIETGPETAQTLKGFLDSLGSKGVAVNFDPANFVMVTGDDPVQGVYTLKDYIVHTHAKDGRRLRVREPEAIYGLIEDTIQEGRDFEELPLGEGDVDFPGWLKALDDIGYRGFLTIEREVGDNPEADIRRAVDFLRRNTGA</sequence>
<dbReference type="GO" id="GO:0016853">
    <property type="term" value="F:isomerase activity"/>
    <property type="evidence" value="ECO:0007669"/>
    <property type="project" value="UniProtKB-KW"/>
</dbReference>
<evidence type="ECO:0000313" key="2">
    <source>
        <dbReference type="EMBL" id="RAQ30720.1"/>
    </source>
</evidence>
<dbReference type="Gene3D" id="3.20.20.150">
    <property type="entry name" value="Divalent-metal-dependent TIM barrel enzymes"/>
    <property type="match status" value="1"/>
</dbReference>
<protein>
    <submittedName>
        <fullName evidence="2">Sugar phosphate isomerase/epimerase</fullName>
    </submittedName>
</protein>
<dbReference type="SUPFAM" id="SSF51658">
    <property type="entry name" value="Xylose isomerase-like"/>
    <property type="match status" value="1"/>
</dbReference>
<dbReference type="PANTHER" id="PTHR12110:SF41">
    <property type="entry name" value="INOSOSE DEHYDRATASE"/>
    <property type="match status" value="1"/>
</dbReference>
<dbReference type="PANTHER" id="PTHR12110">
    <property type="entry name" value="HYDROXYPYRUVATE ISOMERASE"/>
    <property type="match status" value="1"/>
</dbReference>
<dbReference type="RefSeq" id="WP_112331915.1">
    <property type="nucleotide sequence ID" value="NZ_JADPHD010000004.1"/>
</dbReference>
<dbReference type="InterPro" id="IPR036237">
    <property type="entry name" value="Xyl_isomerase-like_sf"/>
</dbReference>
<dbReference type="Pfam" id="PF01261">
    <property type="entry name" value="AP_endonuc_2"/>
    <property type="match status" value="1"/>
</dbReference>
<dbReference type="Proteomes" id="UP000249377">
    <property type="component" value="Unassembled WGS sequence"/>
</dbReference>
<organism evidence="2 3">
    <name type="scientific">Hydrogeniiclostridium mannosilyticum</name>
    <dbReference type="NCBI Taxonomy" id="2764322"/>
    <lineage>
        <taxon>Bacteria</taxon>
        <taxon>Bacillati</taxon>
        <taxon>Bacillota</taxon>
        <taxon>Clostridia</taxon>
        <taxon>Eubacteriales</taxon>
        <taxon>Acutalibacteraceae</taxon>
        <taxon>Hydrogeniiclostridium</taxon>
    </lineage>
</organism>
<dbReference type="InterPro" id="IPR013022">
    <property type="entry name" value="Xyl_isomerase-like_TIM-brl"/>
</dbReference>
<accession>A0A328UKK5</accession>
<evidence type="ECO:0000313" key="3">
    <source>
        <dbReference type="Proteomes" id="UP000249377"/>
    </source>
</evidence>
<dbReference type="InterPro" id="IPR050312">
    <property type="entry name" value="IolE/XylAMocC-like"/>
</dbReference>
<proteinExistence type="predicted"/>
<comment type="caution">
    <text evidence="2">The sequence shown here is derived from an EMBL/GenBank/DDBJ whole genome shotgun (WGS) entry which is preliminary data.</text>
</comment>
<dbReference type="EMBL" id="QLYR01000001">
    <property type="protein sequence ID" value="RAQ30720.1"/>
    <property type="molecule type" value="Genomic_DNA"/>
</dbReference>
<keyword evidence="2" id="KW-0413">Isomerase</keyword>